<dbReference type="PANTHER" id="PTHR11863">
    <property type="entry name" value="STEROL DESATURASE"/>
    <property type="match status" value="1"/>
</dbReference>
<evidence type="ECO:0000313" key="8">
    <source>
        <dbReference type="Proteomes" id="UP000799539"/>
    </source>
</evidence>
<dbReference type="EMBL" id="ML992717">
    <property type="protein sequence ID" value="KAF2206607.1"/>
    <property type="molecule type" value="Genomic_DNA"/>
</dbReference>
<evidence type="ECO:0000313" key="7">
    <source>
        <dbReference type="EMBL" id="KAF2206607.1"/>
    </source>
</evidence>
<dbReference type="GO" id="GO:0008610">
    <property type="term" value="P:lipid biosynthetic process"/>
    <property type="evidence" value="ECO:0007669"/>
    <property type="project" value="InterPro"/>
</dbReference>
<name>A0A6A6F2R8_9PEZI</name>
<feature type="domain" description="Fatty acid hydroxylase" evidence="6">
    <location>
        <begin position="144"/>
        <end position="279"/>
    </location>
</feature>
<evidence type="ECO:0000256" key="1">
    <source>
        <dbReference type="ARBA" id="ARBA00004370"/>
    </source>
</evidence>
<dbReference type="GO" id="GO:0016491">
    <property type="term" value="F:oxidoreductase activity"/>
    <property type="evidence" value="ECO:0007669"/>
    <property type="project" value="InterPro"/>
</dbReference>
<protein>
    <recommendedName>
        <fullName evidence="6">Fatty acid hydroxylase domain-containing protein</fullName>
    </recommendedName>
</protein>
<evidence type="ECO:0000256" key="4">
    <source>
        <dbReference type="ARBA" id="ARBA00023136"/>
    </source>
</evidence>
<dbReference type="InterPro" id="IPR006694">
    <property type="entry name" value="Fatty_acid_hydroxylase"/>
</dbReference>
<reference evidence="7" key="1">
    <citation type="journal article" date="2020" name="Stud. Mycol.">
        <title>101 Dothideomycetes genomes: a test case for predicting lifestyles and emergence of pathogens.</title>
        <authorList>
            <person name="Haridas S."/>
            <person name="Albert R."/>
            <person name="Binder M."/>
            <person name="Bloem J."/>
            <person name="Labutti K."/>
            <person name="Salamov A."/>
            <person name="Andreopoulos B."/>
            <person name="Baker S."/>
            <person name="Barry K."/>
            <person name="Bills G."/>
            <person name="Bluhm B."/>
            <person name="Cannon C."/>
            <person name="Castanera R."/>
            <person name="Culley D."/>
            <person name="Daum C."/>
            <person name="Ezra D."/>
            <person name="Gonzalez J."/>
            <person name="Henrissat B."/>
            <person name="Kuo A."/>
            <person name="Liang C."/>
            <person name="Lipzen A."/>
            <person name="Lutzoni F."/>
            <person name="Magnuson J."/>
            <person name="Mondo S."/>
            <person name="Nolan M."/>
            <person name="Ohm R."/>
            <person name="Pangilinan J."/>
            <person name="Park H.-J."/>
            <person name="Ramirez L."/>
            <person name="Alfaro M."/>
            <person name="Sun H."/>
            <person name="Tritt A."/>
            <person name="Yoshinaga Y."/>
            <person name="Zwiers L.-H."/>
            <person name="Turgeon B."/>
            <person name="Goodwin S."/>
            <person name="Spatafora J."/>
            <person name="Crous P."/>
            <person name="Grigoriev I."/>
        </authorList>
    </citation>
    <scope>NUCLEOTIDE SEQUENCE</scope>
    <source>
        <strain evidence="7">SCOH1-5</strain>
    </source>
</reference>
<keyword evidence="3 5" id="KW-1133">Transmembrane helix</keyword>
<dbReference type="OrthoDB" id="3629789at2759"/>
<sequence>MDDASLISGVRDFHLLLIMPIAAYWISASIFHLFDCRRWLQAYKIHTNDEKEKRNKATLPQVFRQVVAQQAIQVIFALAVDNFLSSSAITQAPPMLQESISHDNLTSTERDPVHMLLRDEQWPNGPPSLRNPLSHGVSLALRLACAILIADFWQYFWHRIFHANRTLYKYVHSVHHRLYVPYSYGALYSSLTEAFVVDTIGTTVTFYLSGLSTLEATLFASLSIVKSVNDHSGYRFPCNPFDYLSSNTTDFHDVHHQSWGMKYNYSQVYLTIWDDVLGTTMPASEVALRRNRKQDAGVADKKAQKLQ</sequence>
<comment type="subcellular location">
    <subcellularLocation>
        <location evidence="1">Membrane</location>
    </subcellularLocation>
</comment>
<evidence type="ECO:0000259" key="6">
    <source>
        <dbReference type="Pfam" id="PF04116"/>
    </source>
</evidence>
<keyword evidence="4 5" id="KW-0472">Membrane</keyword>
<dbReference type="GO" id="GO:0016020">
    <property type="term" value="C:membrane"/>
    <property type="evidence" value="ECO:0007669"/>
    <property type="project" value="UniProtKB-SubCell"/>
</dbReference>
<dbReference type="GO" id="GO:0005506">
    <property type="term" value="F:iron ion binding"/>
    <property type="evidence" value="ECO:0007669"/>
    <property type="project" value="InterPro"/>
</dbReference>
<keyword evidence="8" id="KW-1185">Reference proteome</keyword>
<feature type="transmembrane region" description="Helical" evidence="5">
    <location>
        <begin position="13"/>
        <end position="34"/>
    </location>
</feature>
<evidence type="ECO:0000256" key="3">
    <source>
        <dbReference type="ARBA" id="ARBA00022989"/>
    </source>
</evidence>
<gene>
    <name evidence="7" type="ORF">CERZMDRAFT_52879</name>
</gene>
<accession>A0A6A6F2R8</accession>
<dbReference type="Proteomes" id="UP000799539">
    <property type="component" value="Unassembled WGS sequence"/>
</dbReference>
<dbReference type="AlphaFoldDB" id="A0A6A6F2R8"/>
<dbReference type="Pfam" id="PF04116">
    <property type="entry name" value="FA_hydroxylase"/>
    <property type="match status" value="1"/>
</dbReference>
<organism evidence="7 8">
    <name type="scientific">Cercospora zeae-maydis SCOH1-5</name>
    <dbReference type="NCBI Taxonomy" id="717836"/>
    <lineage>
        <taxon>Eukaryota</taxon>
        <taxon>Fungi</taxon>
        <taxon>Dikarya</taxon>
        <taxon>Ascomycota</taxon>
        <taxon>Pezizomycotina</taxon>
        <taxon>Dothideomycetes</taxon>
        <taxon>Dothideomycetidae</taxon>
        <taxon>Mycosphaerellales</taxon>
        <taxon>Mycosphaerellaceae</taxon>
        <taxon>Cercospora</taxon>
    </lineage>
</organism>
<evidence type="ECO:0000256" key="2">
    <source>
        <dbReference type="ARBA" id="ARBA00022692"/>
    </source>
</evidence>
<evidence type="ECO:0000256" key="5">
    <source>
        <dbReference type="SAM" id="Phobius"/>
    </source>
</evidence>
<proteinExistence type="predicted"/>
<dbReference type="InterPro" id="IPR050307">
    <property type="entry name" value="Sterol_Desaturase_Related"/>
</dbReference>
<keyword evidence="2 5" id="KW-0812">Transmembrane</keyword>